<name>A0ACB9B8V2_ARCLA</name>
<proteinExistence type="predicted"/>
<organism evidence="1 2">
    <name type="scientific">Arctium lappa</name>
    <name type="common">Greater burdock</name>
    <name type="synonym">Lappa major</name>
    <dbReference type="NCBI Taxonomy" id="4217"/>
    <lineage>
        <taxon>Eukaryota</taxon>
        <taxon>Viridiplantae</taxon>
        <taxon>Streptophyta</taxon>
        <taxon>Embryophyta</taxon>
        <taxon>Tracheophyta</taxon>
        <taxon>Spermatophyta</taxon>
        <taxon>Magnoliopsida</taxon>
        <taxon>eudicotyledons</taxon>
        <taxon>Gunneridae</taxon>
        <taxon>Pentapetalae</taxon>
        <taxon>asterids</taxon>
        <taxon>campanulids</taxon>
        <taxon>Asterales</taxon>
        <taxon>Asteraceae</taxon>
        <taxon>Carduoideae</taxon>
        <taxon>Cardueae</taxon>
        <taxon>Arctiinae</taxon>
        <taxon>Arctium</taxon>
    </lineage>
</organism>
<dbReference type="EMBL" id="CM042052">
    <property type="protein sequence ID" value="KAI3718467.1"/>
    <property type="molecule type" value="Genomic_DNA"/>
</dbReference>
<keyword evidence="2" id="KW-1185">Reference proteome</keyword>
<reference evidence="2" key="1">
    <citation type="journal article" date="2022" name="Mol. Ecol. Resour.">
        <title>The genomes of chicory, endive, great burdock and yacon provide insights into Asteraceae palaeo-polyploidization history and plant inulin production.</title>
        <authorList>
            <person name="Fan W."/>
            <person name="Wang S."/>
            <person name="Wang H."/>
            <person name="Wang A."/>
            <person name="Jiang F."/>
            <person name="Liu H."/>
            <person name="Zhao H."/>
            <person name="Xu D."/>
            <person name="Zhang Y."/>
        </authorList>
    </citation>
    <scope>NUCLEOTIDE SEQUENCE [LARGE SCALE GENOMIC DNA]</scope>
    <source>
        <strain evidence="2">cv. Niubang</strain>
    </source>
</reference>
<reference evidence="1 2" key="2">
    <citation type="journal article" date="2022" name="Mol. Ecol. Resour.">
        <title>The genomes of chicory, endive, great burdock and yacon provide insights into Asteraceae paleo-polyploidization history and plant inulin production.</title>
        <authorList>
            <person name="Fan W."/>
            <person name="Wang S."/>
            <person name="Wang H."/>
            <person name="Wang A."/>
            <person name="Jiang F."/>
            <person name="Liu H."/>
            <person name="Zhao H."/>
            <person name="Xu D."/>
            <person name="Zhang Y."/>
        </authorList>
    </citation>
    <scope>NUCLEOTIDE SEQUENCE [LARGE SCALE GENOMIC DNA]</scope>
    <source>
        <strain evidence="2">cv. Niubang</strain>
    </source>
</reference>
<evidence type="ECO:0000313" key="1">
    <source>
        <dbReference type="EMBL" id="KAI3718467.1"/>
    </source>
</evidence>
<gene>
    <name evidence="1" type="ORF">L6452_19339</name>
</gene>
<comment type="caution">
    <text evidence="1">The sequence shown here is derived from an EMBL/GenBank/DDBJ whole genome shotgun (WGS) entry which is preliminary data.</text>
</comment>
<sequence length="86" mass="10149">MNPVVVICYRNTDSPLLTVESFCCIVYIKLFKILKINICLWDAVLHVLMSDIIVDSVFVKIRFLIDEFELFLDLDDYLLAWDLFQN</sequence>
<dbReference type="Proteomes" id="UP001055879">
    <property type="component" value="Linkage Group LG06"/>
</dbReference>
<evidence type="ECO:0000313" key="2">
    <source>
        <dbReference type="Proteomes" id="UP001055879"/>
    </source>
</evidence>
<accession>A0ACB9B8V2</accession>
<protein>
    <submittedName>
        <fullName evidence="1">Uncharacterized protein</fullName>
    </submittedName>
</protein>